<evidence type="ECO:0000256" key="2">
    <source>
        <dbReference type="ARBA" id="ARBA00002621"/>
    </source>
</evidence>
<accession>A6UWY1</accession>
<feature type="domain" description="Nitrogenase/oxidoreductase component 1" evidence="7">
    <location>
        <begin position="60"/>
        <end position="460"/>
    </location>
</feature>
<gene>
    <name evidence="8" type="ordered locus">Maeo_1427</name>
</gene>
<dbReference type="InterPro" id="IPR010143">
    <property type="entry name" value="Nase_comp1_asu"/>
</dbReference>
<dbReference type="HOGENOM" id="CLU_025876_1_1_2"/>
<sequence>MEKTQNAGDTNIISDINANSTNKNVKGRIDRIGHCITNDNNTLPACAEFTQPGDFSERSCTFHGSKIIINSHIKNVIHLIHSPASCAYYSWDYRPDTYSFCFTTDIKEEDVVFGGEKKLYDAILKICEEFNPDAIFVYETCQTALIGDDISAVVKEVKKKLKNTNHKNKDTPILAFECAGFKGKTQNKGHMIANKKLFELIATKEVEEVLEQPPTPYDVNIIGDFSTGSSNSIEQIFNKMGVRVLCSFTGNATIDRIRIMDSAKLNIVHCMKSSIQFANMMEKVYEVPYIVSNFFGIQNCCDALENIGKILDIDKKVVDNTIDYYLNKNEKELEYYKKELKGKKVFICHGAQRALNYMGPTMEELEMEVVGVATYFANKENYEKIVKQLPKGAVIIDNPNTYELENAIIDCKPDIFISDSKTKELVHKLGIPYINGRAPSTVYIGFDGFVNFAKDVYGAINSNIWKLVK</sequence>
<dbReference type="PANTHER" id="PTHR43457:SF1">
    <property type="entry name" value="NITROGENASE MOLYBDENUM-IRON PROTEIN ALPHA CHAIN"/>
    <property type="match status" value="1"/>
</dbReference>
<dbReference type="RefSeq" id="WP_011974135.1">
    <property type="nucleotide sequence ID" value="NC_009635.1"/>
</dbReference>
<evidence type="ECO:0000259" key="7">
    <source>
        <dbReference type="Pfam" id="PF00148"/>
    </source>
</evidence>
<evidence type="ECO:0000256" key="6">
    <source>
        <dbReference type="ARBA" id="ARBA00031726"/>
    </source>
</evidence>
<evidence type="ECO:0000313" key="9">
    <source>
        <dbReference type="Proteomes" id="UP000001106"/>
    </source>
</evidence>
<dbReference type="Gene3D" id="3.40.50.12380">
    <property type="entry name" value="Nitrogenase MoFe cofactor biosynthesis protein NifE, C-terminal"/>
    <property type="match status" value="1"/>
</dbReference>
<protein>
    <recommendedName>
        <fullName evidence="4">Nitrogenase molybdenum-iron protein alpha chain</fullName>
    </recommendedName>
    <alternativeName>
        <fullName evidence="6">Dinitrogenase</fullName>
    </alternativeName>
</protein>
<evidence type="ECO:0000256" key="1">
    <source>
        <dbReference type="ARBA" id="ARBA00001969"/>
    </source>
</evidence>
<evidence type="ECO:0000256" key="3">
    <source>
        <dbReference type="ARBA" id="ARBA00011462"/>
    </source>
</evidence>
<dbReference type="SUPFAM" id="SSF53807">
    <property type="entry name" value="Helical backbone' metal receptor"/>
    <property type="match status" value="1"/>
</dbReference>
<dbReference type="GO" id="GO:0051536">
    <property type="term" value="F:iron-sulfur cluster binding"/>
    <property type="evidence" value="ECO:0007669"/>
    <property type="project" value="InterPro"/>
</dbReference>
<dbReference type="EMBL" id="CP000743">
    <property type="protein sequence ID" value="ABR57003.1"/>
    <property type="molecule type" value="Genomic_DNA"/>
</dbReference>
<dbReference type="Pfam" id="PF00148">
    <property type="entry name" value="Oxidored_nitro"/>
    <property type="match status" value="1"/>
</dbReference>
<dbReference type="GO" id="GO:0016163">
    <property type="term" value="F:nitrogenase activity"/>
    <property type="evidence" value="ECO:0007669"/>
    <property type="project" value="InterPro"/>
</dbReference>
<dbReference type="KEGG" id="mae:Maeo_1427"/>
<keyword evidence="5" id="KW-0500">Molybdenum</keyword>
<evidence type="ECO:0000256" key="4">
    <source>
        <dbReference type="ARBA" id="ARBA00017663"/>
    </source>
</evidence>
<dbReference type="Gene3D" id="3.40.50.1980">
    <property type="entry name" value="Nitrogenase molybdenum iron protein domain"/>
    <property type="match status" value="1"/>
</dbReference>
<dbReference type="Proteomes" id="UP000001106">
    <property type="component" value="Chromosome"/>
</dbReference>
<dbReference type="PANTHER" id="PTHR43457">
    <property type="entry name" value="NITROGENASE MOLYBDENUM-IRON PROTEIN ALPHA CHAIN"/>
    <property type="match status" value="1"/>
</dbReference>
<organism evidence="8 9">
    <name type="scientific">Methanococcus aeolicus (strain ATCC BAA-1280 / DSM 17508 / OCM 812 / Nankai-3)</name>
    <dbReference type="NCBI Taxonomy" id="419665"/>
    <lineage>
        <taxon>Archaea</taxon>
        <taxon>Methanobacteriati</taxon>
        <taxon>Methanobacteriota</taxon>
        <taxon>Methanomada group</taxon>
        <taxon>Methanococci</taxon>
        <taxon>Methanococcales</taxon>
        <taxon>Methanococcaceae</taxon>
        <taxon>Methanococcus</taxon>
    </lineage>
</organism>
<comment type="subunit">
    <text evidence="3">Tetramer of two alpha and two beta chains. Forms complex with the iron protein (nitrogenase component 2).</text>
</comment>
<dbReference type="eggNOG" id="arCOG00598">
    <property type="taxonomic scope" value="Archaea"/>
</dbReference>
<dbReference type="AlphaFoldDB" id="A6UWY1"/>
<keyword evidence="9" id="KW-1185">Reference proteome</keyword>
<dbReference type="InterPro" id="IPR000510">
    <property type="entry name" value="Nase/OxRdtase_comp1"/>
</dbReference>
<name>A6UWY1_META3</name>
<dbReference type="GeneID" id="5326533"/>
<comment type="function">
    <text evidence="2">This molybdenum-iron protein is part of the nitrogenase complex that catalyzes the key enzymatic reactions in nitrogen fixation.</text>
</comment>
<dbReference type="OrthoDB" id="72973at2157"/>
<comment type="cofactor">
    <cofactor evidence="1">
        <name>[7Fe-Mo-9S-C-homocitryl] cluster</name>
        <dbReference type="ChEBI" id="CHEBI:30409"/>
    </cofactor>
</comment>
<evidence type="ECO:0000313" key="8">
    <source>
        <dbReference type="EMBL" id="ABR57003.1"/>
    </source>
</evidence>
<evidence type="ECO:0000256" key="5">
    <source>
        <dbReference type="ARBA" id="ARBA00022505"/>
    </source>
</evidence>
<keyword evidence="8" id="KW-0560">Oxidoreductase</keyword>
<proteinExistence type="predicted"/>
<reference evidence="8" key="1">
    <citation type="submission" date="2007-06" db="EMBL/GenBank/DDBJ databases">
        <title>Complete sequence of Methanococcus aeolicus Nankai-3.</title>
        <authorList>
            <consortium name="US DOE Joint Genome Institute"/>
            <person name="Copeland A."/>
            <person name="Lucas S."/>
            <person name="Lapidus A."/>
            <person name="Barry K."/>
            <person name="Glavina del Rio T."/>
            <person name="Dalin E."/>
            <person name="Tice H."/>
            <person name="Pitluck S."/>
            <person name="Chain P."/>
            <person name="Malfatti S."/>
            <person name="Shin M."/>
            <person name="Vergez L."/>
            <person name="Schmutz J."/>
            <person name="Larimer F."/>
            <person name="Land M."/>
            <person name="Hauser L."/>
            <person name="Kyrpides N."/>
            <person name="Lykidis A."/>
            <person name="Sieprawska-Lupa M."/>
            <person name="Whitman W.B."/>
            <person name="Richardson P."/>
        </authorList>
    </citation>
    <scope>NUCLEOTIDE SEQUENCE [LARGE SCALE GENOMIC DNA]</scope>
    <source>
        <strain evidence="8">Nankai-3</strain>
    </source>
</reference>
<dbReference type="CDD" id="cd01967">
    <property type="entry name" value="Nitrogenase_MoFe_alpha_like"/>
    <property type="match status" value="1"/>
</dbReference>
<dbReference type="STRING" id="419665.Maeo_1427"/>